<dbReference type="RefSeq" id="WP_259487604.1">
    <property type="nucleotide sequence ID" value="NZ_JANTEZ010000008.1"/>
</dbReference>
<feature type="domain" description="Beta-lactamase-related" evidence="2">
    <location>
        <begin position="56"/>
        <end position="377"/>
    </location>
</feature>
<dbReference type="PANTHER" id="PTHR46825:SF7">
    <property type="entry name" value="D-ALANYL-D-ALANINE CARBOXYPEPTIDASE"/>
    <property type="match status" value="1"/>
</dbReference>
<dbReference type="InterPro" id="IPR050491">
    <property type="entry name" value="AmpC-like"/>
</dbReference>
<accession>A0ABT2GIP6</accession>
<dbReference type="InterPro" id="IPR012338">
    <property type="entry name" value="Beta-lactam/transpept-like"/>
</dbReference>
<dbReference type="PANTHER" id="PTHR46825">
    <property type="entry name" value="D-ALANYL-D-ALANINE-CARBOXYPEPTIDASE/ENDOPEPTIDASE AMPH"/>
    <property type="match status" value="1"/>
</dbReference>
<comment type="caution">
    <text evidence="3">The sequence shown here is derived from an EMBL/GenBank/DDBJ whole genome shotgun (WGS) entry which is preliminary data.</text>
</comment>
<name>A0ABT2GIP6_9MICO</name>
<dbReference type="Proteomes" id="UP001165580">
    <property type="component" value="Unassembled WGS sequence"/>
</dbReference>
<dbReference type="Gene3D" id="3.40.710.10">
    <property type="entry name" value="DD-peptidase/beta-lactamase superfamily"/>
    <property type="match status" value="1"/>
</dbReference>
<gene>
    <name evidence="3" type="ORF">NVV95_16285</name>
</gene>
<sequence length="399" mass="41611">MTSPGRPLTRRALIGAGGGALALSALAACSPRGGEGMAVSTAAGAPTAERASGLEAAFDEAFTASGLAGCAVRVRLPNGALWLRTAGVADLDTEEPYRSGDFVRIASITKTFTATAVLRMVDERLLALEDTLDRWYPQVPNAKEITLEQMLGMRSGIADFTADARFDDRFAADPAMPWSLEQTLQVILRNPPEFAPGAEVQYCDSNYALLGAIAARVDGASLAEVLTRRVIGPAGLLNTYYPADDEIGSPHPQGYVPTVTSAGAIDPAVPPTVVNEVNPAVPAGAGALISTLDDVSAWGDVLADGRLLGPLTQARRLQTQRFEGQKLDFGYGLGITNFNEYLGHDGAIFGFSSVVLTRPETGTQIAMAGNTSTNSTTPTLSIAVALIDEIDPSQGTSAG</sequence>
<dbReference type="InterPro" id="IPR006311">
    <property type="entry name" value="TAT_signal"/>
</dbReference>
<evidence type="ECO:0000256" key="1">
    <source>
        <dbReference type="SAM" id="SignalP"/>
    </source>
</evidence>
<organism evidence="3 4">
    <name type="scientific">Herbiconiux gentiana</name>
    <dbReference type="NCBI Taxonomy" id="2970912"/>
    <lineage>
        <taxon>Bacteria</taxon>
        <taxon>Bacillati</taxon>
        <taxon>Actinomycetota</taxon>
        <taxon>Actinomycetes</taxon>
        <taxon>Micrococcales</taxon>
        <taxon>Microbacteriaceae</taxon>
        <taxon>Herbiconiux</taxon>
    </lineage>
</organism>
<proteinExistence type="predicted"/>
<feature type="chain" id="PRO_5047215203" evidence="1">
    <location>
        <begin position="28"/>
        <end position="399"/>
    </location>
</feature>
<evidence type="ECO:0000259" key="2">
    <source>
        <dbReference type="Pfam" id="PF00144"/>
    </source>
</evidence>
<dbReference type="EMBL" id="JANTEZ010000008">
    <property type="protein sequence ID" value="MCS5716105.1"/>
    <property type="molecule type" value="Genomic_DNA"/>
</dbReference>
<dbReference type="InterPro" id="IPR001466">
    <property type="entry name" value="Beta-lactam-related"/>
</dbReference>
<dbReference type="PROSITE" id="PS51318">
    <property type="entry name" value="TAT"/>
    <property type="match status" value="1"/>
</dbReference>
<keyword evidence="1" id="KW-0732">Signal</keyword>
<dbReference type="SUPFAM" id="SSF56601">
    <property type="entry name" value="beta-lactamase/transpeptidase-like"/>
    <property type="match status" value="1"/>
</dbReference>
<protein>
    <submittedName>
        <fullName evidence="3">Beta-lactamase family protein</fullName>
    </submittedName>
</protein>
<dbReference type="Pfam" id="PF00144">
    <property type="entry name" value="Beta-lactamase"/>
    <property type="match status" value="1"/>
</dbReference>
<evidence type="ECO:0000313" key="3">
    <source>
        <dbReference type="EMBL" id="MCS5716105.1"/>
    </source>
</evidence>
<dbReference type="PROSITE" id="PS51257">
    <property type="entry name" value="PROKAR_LIPOPROTEIN"/>
    <property type="match status" value="1"/>
</dbReference>
<feature type="signal peptide" evidence="1">
    <location>
        <begin position="1"/>
        <end position="27"/>
    </location>
</feature>
<reference evidence="3" key="1">
    <citation type="submission" date="2022-08" db="EMBL/GenBank/DDBJ databases">
        <authorList>
            <person name="Deng Y."/>
            <person name="Han X.-F."/>
            <person name="Zhang Y.-Q."/>
        </authorList>
    </citation>
    <scope>NUCLEOTIDE SEQUENCE</scope>
    <source>
        <strain evidence="3">CPCC 205716</strain>
    </source>
</reference>
<evidence type="ECO:0000313" key="4">
    <source>
        <dbReference type="Proteomes" id="UP001165580"/>
    </source>
</evidence>
<keyword evidence="4" id="KW-1185">Reference proteome</keyword>